<evidence type="ECO:0008006" key="3">
    <source>
        <dbReference type="Google" id="ProtNLM"/>
    </source>
</evidence>
<comment type="caution">
    <text evidence="1">The sequence shown here is derived from an EMBL/GenBank/DDBJ whole genome shotgun (WGS) entry which is preliminary data.</text>
</comment>
<gene>
    <name evidence="1" type="ORF">CWI81_10360</name>
</gene>
<proteinExistence type="predicted"/>
<dbReference type="PANTHER" id="PTHR40763:SF5">
    <property type="entry name" value="MEMBRANE PROTEIN"/>
    <property type="match status" value="1"/>
</dbReference>
<dbReference type="PANTHER" id="PTHR40763">
    <property type="entry name" value="MEMBRANE PROTEIN-RELATED"/>
    <property type="match status" value="1"/>
</dbReference>
<evidence type="ECO:0000313" key="2">
    <source>
        <dbReference type="Proteomes" id="UP000287908"/>
    </source>
</evidence>
<keyword evidence="2" id="KW-1185">Reference proteome</keyword>
<dbReference type="AlphaFoldDB" id="A0A432ZBM4"/>
<dbReference type="Proteomes" id="UP000287908">
    <property type="component" value="Unassembled WGS sequence"/>
</dbReference>
<evidence type="ECO:0000313" key="1">
    <source>
        <dbReference type="EMBL" id="RUO75367.1"/>
    </source>
</evidence>
<dbReference type="OrthoDB" id="3625082at2"/>
<organism evidence="1 2">
    <name type="scientific">Idiomarina seosinensis</name>
    <dbReference type="NCBI Taxonomy" id="281739"/>
    <lineage>
        <taxon>Bacteria</taxon>
        <taxon>Pseudomonadati</taxon>
        <taxon>Pseudomonadota</taxon>
        <taxon>Gammaproteobacteria</taxon>
        <taxon>Alteromonadales</taxon>
        <taxon>Idiomarinaceae</taxon>
        <taxon>Idiomarina</taxon>
    </lineage>
</organism>
<accession>A0A432ZBM4</accession>
<dbReference type="RefSeq" id="WP_126785240.1">
    <property type="nucleotide sequence ID" value="NZ_PIQF01000003.1"/>
</dbReference>
<protein>
    <recommendedName>
        <fullName evidence="3">Cell wall-active antibiotics response LiaF-like C-terminal domain-containing protein</fullName>
    </recommendedName>
</protein>
<name>A0A432ZBM4_9GAMM</name>
<reference evidence="1 2" key="1">
    <citation type="journal article" date="2011" name="Front. Microbiol.">
        <title>Genomic signatures of strain selection and enhancement in Bacillus atrophaeus var. globigii, a historical biowarfare simulant.</title>
        <authorList>
            <person name="Gibbons H.S."/>
            <person name="Broomall S.M."/>
            <person name="McNew L.A."/>
            <person name="Daligault H."/>
            <person name="Chapman C."/>
            <person name="Bruce D."/>
            <person name="Karavis M."/>
            <person name="Krepps M."/>
            <person name="McGregor P.A."/>
            <person name="Hong C."/>
            <person name="Park K.H."/>
            <person name="Akmal A."/>
            <person name="Feldman A."/>
            <person name="Lin J.S."/>
            <person name="Chang W.E."/>
            <person name="Higgs B.W."/>
            <person name="Demirev P."/>
            <person name="Lindquist J."/>
            <person name="Liem A."/>
            <person name="Fochler E."/>
            <person name="Read T.D."/>
            <person name="Tapia R."/>
            <person name="Johnson S."/>
            <person name="Bishop-Lilly K.A."/>
            <person name="Detter C."/>
            <person name="Han C."/>
            <person name="Sozhamannan S."/>
            <person name="Rosenzweig C.N."/>
            <person name="Skowronski E.W."/>
        </authorList>
    </citation>
    <scope>NUCLEOTIDE SEQUENCE [LARGE SCALE GENOMIC DNA]</scope>
    <source>
        <strain evidence="1 2">CL-SP19</strain>
    </source>
</reference>
<dbReference type="EMBL" id="PIQF01000003">
    <property type="protein sequence ID" value="RUO75367.1"/>
    <property type="molecule type" value="Genomic_DNA"/>
</dbReference>
<sequence>MAVKFEDRPIEQVREETIDQLVMNYSHGIISAQAFERRLDQAMDATDNQLLAELVSDLELEADTTYTSMKEQQFAPHYGEGRVEPTEKVISILSSNERSGHWTVPREITVYSLLGSVELDFSDAVFQHPSVTIKLIGALSSVELFVPEEVTTSSNVFNILGSVENKVSASGRMRQAPHIEVVGTQILGSIEVKVRRTMREKFMSFANSVKSAFNSN</sequence>